<dbReference type="AlphaFoldDB" id="A0A6A6PQS1"/>
<evidence type="ECO:0000256" key="1">
    <source>
        <dbReference type="SAM" id="SignalP"/>
    </source>
</evidence>
<reference evidence="2" key="1">
    <citation type="journal article" date="2020" name="Stud. Mycol.">
        <title>101 Dothideomycetes genomes: a test case for predicting lifestyles and emergence of pathogens.</title>
        <authorList>
            <person name="Haridas S."/>
            <person name="Albert R."/>
            <person name="Binder M."/>
            <person name="Bloem J."/>
            <person name="Labutti K."/>
            <person name="Salamov A."/>
            <person name="Andreopoulos B."/>
            <person name="Baker S."/>
            <person name="Barry K."/>
            <person name="Bills G."/>
            <person name="Bluhm B."/>
            <person name="Cannon C."/>
            <person name="Castanera R."/>
            <person name="Culley D."/>
            <person name="Daum C."/>
            <person name="Ezra D."/>
            <person name="Gonzalez J."/>
            <person name="Henrissat B."/>
            <person name="Kuo A."/>
            <person name="Liang C."/>
            <person name="Lipzen A."/>
            <person name="Lutzoni F."/>
            <person name="Magnuson J."/>
            <person name="Mondo S."/>
            <person name="Nolan M."/>
            <person name="Ohm R."/>
            <person name="Pangilinan J."/>
            <person name="Park H.-J."/>
            <person name="Ramirez L."/>
            <person name="Alfaro M."/>
            <person name="Sun H."/>
            <person name="Tritt A."/>
            <person name="Yoshinaga Y."/>
            <person name="Zwiers L.-H."/>
            <person name="Turgeon B."/>
            <person name="Goodwin S."/>
            <person name="Spatafora J."/>
            <person name="Crous P."/>
            <person name="Grigoriev I."/>
        </authorList>
    </citation>
    <scope>NUCLEOTIDE SEQUENCE</scope>
    <source>
        <strain evidence="2">CBS 113389</strain>
    </source>
</reference>
<organism evidence="2 3">
    <name type="scientific">Neohortaea acidophila</name>
    <dbReference type="NCBI Taxonomy" id="245834"/>
    <lineage>
        <taxon>Eukaryota</taxon>
        <taxon>Fungi</taxon>
        <taxon>Dikarya</taxon>
        <taxon>Ascomycota</taxon>
        <taxon>Pezizomycotina</taxon>
        <taxon>Dothideomycetes</taxon>
        <taxon>Dothideomycetidae</taxon>
        <taxon>Mycosphaerellales</taxon>
        <taxon>Teratosphaeriaceae</taxon>
        <taxon>Neohortaea</taxon>
    </lineage>
</organism>
<feature type="chain" id="PRO_5025389684" evidence="1">
    <location>
        <begin position="20"/>
        <end position="259"/>
    </location>
</feature>
<accession>A0A6A6PQS1</accession>
<keyword evidence="1" id="KW-0732">Signal</keyword>
<sequence>MKHDFLLLAVCSFLSAASSHILPSELRHASSSCHTAYGFGPEVAPLPTIHHSPTISRVTVTEREVARSTKSLDTPTRATSTVVQKAATTIHHRTRASVVTETITVPVTVTHRRHSRVTETAEASTFLFNTTISPVTLPTPSGFIPVESSLPGVGVLQRREGGGAEERAADSPDFTAIPAGFRPNGRARSVVCNTVLHSTITETLTATAVVNKLAHGERTATSTTTLTHVCYFTRLARFIQETNILCRCTTISRINRGVR</sequence>
<protein>
    <submittedName>
        <fullName evidence="2">Uncharacterized protein</fullName>
    </submittedName>
</protein>
<name>A0A6A6PQS1_9PEZI</name>
<feature type="signal peptide" evidence="1">
    <location>
        <begin position="1"/>
        <end position="19"/>
    </location>
</feature>
<evidence type="ECO:0000313" key="2">
    <source>
        <dbReference type="EMBL" id="KAF2481587.1"/>
    </source>
</evidence>
<dbReference type="EMBL" id="MU001637">
    <property type="protein sequence ID" value="KAF2481587.1"/>
    <property type="molecule type" value="Genomic_DNA"/>
</dbReference>
<keyword evidence="3" id="KW-1185">Reference proteome</keyword>
<dbReference type="RefSeq" id="XP_033588157.1">
    <property type="nucleotide sequence ID" value="XM_033729781.1"/>
</dbReference>
<gene>
    <name evidence="2" type="ORF">BDY17DRAFT_167632</name>
</gene>
<dbReference type="GeneID" id="54470783"/>
<proteinExistence type="predicted"/>
<evidence type="ECO:0000313" key="3">
    <source>
        <dbReference type="Proteomes" id="UP000799767"/>
    </source>
</evidence>
<dbReference type="Proteomes" id="UP000799767">
    <property type="component" value="Unassembled WGS sequence"/>
</dbReference>